<feature type="transmembrane region" description="Helical" evidence="9">
    <location>
        <begin position="372"/>
        <end position="389"/>
    </location>
</feature>
<feature type="transmembrane region" description="Helical" evidence="9">
    <location>
        <begin position="121"/>
        <end position="139"/>
    </location>
</feature>
<keyword evidence="6 9" id="KW-0029">Amino-acid transport</keyword>
<feature type="transmembrane region" description="Helical" evidence="9">
    <location>
        <begin position="83"/>
        <end position="101"/>
    </location>
</feature>
<dbReference type="eggNOG" id="COG1114">
    <property type="taxonomic scope" value="Bacteria"/>
</dbReference>
<organism evidence="10 11">
    <name type="scientific">Megasphaera vaginalis</name>
    <name type="common">ex Srinivasan et al. 2021</name>
    <dbReference type="NCBI Taxonomy" id="1111454"/>
    <lineage>
        <taxon>Bacteria</taxon>
        <taxon>Bacillati</taxon>
        <taxon>Bacillota</taxon>
        <taxon>Negativicutes</taxon>
        <taxon>Veillonellales</taxon>
        <taxon>Veillonellaceae</taxon>
        <taxon>Megasphaera</taxon>
    </lineage>
</organism>
<feature type="transmembrane region" description="Helical" evidence="9">
    <location>
        <begin position="340"/>
        <end position="360"/>
    </location>
</feature>
<dbReference type="GO" id="GO:0005304">
    <property type="term" value="F:L-valine transmembrane transporter activity"/>
    <property type="evidence" value="ECO:0007669"/>
    <property type="project" value="TreeGrafter"/>
</dbReference>
<comment type="similarity">
    <text evidence="2 9">Belongs to the branched chain amino acid transporter family.</text>
</comment>
<dbReference type="GO" id="GO:0015188">
    <property type="term" value="F:L-isoleucine transmembrane transporter activity"/>
    <property type="evidence" value="ECO:0007669"/>
    <property type="project" value="TreeGrafter"/>
</dbReference>
<evidence type="ECO:0000256" key="9">
    <source>
        <dbReference type="RuleBase" id="RU362122"/>
    </source>
</evidence>
<gene>
    <name evidence="10" type="ORF">HMPREF1250_0628</name>
</gene>
<evidence type="ECO:0000313" key="11">
    <source>
        <dbReference type="Proteomes" id="UP000017090"/>
    </source>
</evidence>
<evidence type="ECO:0000256" key="3">
    <source>
        <dbReference type="ARBA" id="ARBA00022448"/>
    </source>
</evidence>
<dbReference type="GO" id="GO:0015820">
    <property type="term" value="P:L-leucine transport"/>
    <property type="evidence" value="ECO:0007669"/>
    <property type="project" value="TreeGrafter"/>
</dbReference>
<sequence>MSTHSGFNAFIIGFAMFAVFFGAGNLVFPPLIGLMSGSSWGVSIVALSISAILFPIATIIAVDNMGGTLSGICAPVAKWFTKAYMILWIVFIMTCGVPRQAGVGIESGILSMFPAAQGNDTIRIALLVFYFLVVIALTLRPSKIVDIVGQYLTPFLLICLVVMIVIAIAQPLGTPLAPQIDNVFAYSFLQGYQTGDVAVGIAIAAMFIASIKDKGYTDTASRHKMTLKAAGIAFIGLLIVYGGLLYLGATGSSLFDSKMDQTALLNGLVHSLTGSLGNVILGLGIFLACLTTTLGVGSTIANLTVELTNGGIRFRPAMFTVCLLGFLMACAGVQDIIRYTFWIFITIYPISIVLMLLGVFHNMVPNHGAWKGAVTMSTIIGLYEGMAQLNKSHITDLPLDTLQAFYAALPFADNGFAWFVPTAIGFIIGALIVKATGGKAYPMLSDKR</sequence>
<evidence type="ECO:0000313" key="10">
    <source>
        <dbReference type="EMBL" id="ERT61026.1"/>
    </source>
</evidence>
<comment type="function">
    <text evidence="9">Component of the transport system for branched-chain amino acids.</text>
</comment>
<dbReference type="GO" id="GO:0005886">
    <property type="term" value="C:plasma membrane"/>
    <property type="evidence" value="ECO:0007669"/>
    <property type="project" value="UniProtKB-SubCell"/>
</dbReference>
<evidence type="ECO:0000256" key="8">
    <source>
        <dbReference type="ARBA" id="ARBA00023136"/>
    </source>
</evidence>
<keyword evidence="4" id="KW-1003">Cell membrane</keyword>
<feature type="transmembrane region" description="Helical" evidence="9">
    <location>
        <begin position="40"/>
        <end position="62"/>
    </location>
</feature>
<keyword evidence="11" id="KW-1185">Reference proteome</keyword>
<evidence type="ECO:0000256" key="5">
    <source>
        <dbReference type="ARBA" id="ARBA00022692"/>
    </source>
</evidence>
<keyword evidence="3 9" id="KW-0813">Transport</keyword>
<dbReference type="Pfam" id="PF05525">
    <property type="entry name" value="Branch_AA_trans"/>
    <property type="match status" value="1"/>
</dbReference>
<feature type="transmembrane region" description="Helical" evidence="9">
    <location>
        <begin position="192"/>
        <end position="211"/>
    </location>
</feature>
<evidence type="ECO:0000256" key="6">
    <source>
        <dbReference type="ARBA" id="ARBA00022970"/>
    </source>
</evidence>
<dbReference type="GO" id="GO:0015190">
    <property type="term" value="F:L-leucine transmembrane transporter activity"/>
    <property type="evidence" value="ECO:0007669"/>
    <property type="project" value="TreeGrafter"/>
</dbReference>
<feature type="transmembrane region" description="Helical" evidence="9">
    <location>
        <begin position="232"/>
        <end position="255"/>
    </location>
</feature>
<comment type="subcellular location">
    <subcellularLocation>
        <location evidence="1 9">Cell membrane</location>
        <topology evidence="1 9">Multi-pass membrane protein</topology>
    </subcellularLocation>
</comment>
<dbReference type="OrthoDB" id="9783920at2"/>
<feature type="transmembrane region" description="Helical" evidence="9">
    <location>
        <begin position="151"/>
        <end position="172"/>
    </location>
</feature>
<proteinExistence type="inferred from homology"/>
<evidence type="ECO:0000256" key="1">
    <source>
        <dbReference type="ARBA" id="ARBA00004651"/>
    </source>
</evidence>
<dbReference type="EMBL" id="AWXA01000011">
    <property type="protein sequence ID" value="ERT61026.1"/>
    <property type="molecule type" value="Genomic_DNA"/>
</dbReference>
<dbReference type="Proteomes" id="UP000017090">
    <property type="component" value="Unassembled WGS sequence"/>
</dbReference>
<keyword evidence="7 9" id="KW-1133">Transmembrane helix</keyword>
<comment type="caution">
    <text evidence="10">The sequence shown here is derived from an EMBL/GenBank/DDBJ whole genome shotgun (WGS) entry which is preliminary data.</text>
</comment>
<dbReference type="GO" id="GO:0015818">
    <property type="term" value="P:isoleucine transport"/>
    <property type="evidence" value="ECO:0007669"/>
    <property type="project" value="TreeGrafter"/>
</dbReference>
<feature type="transmembrane region" description="Helical" evidence="9">
    <location>
        <begin position="415"/>
        <end position="433"/>
    </location>
</feature>
<evidence type="ECO:0000256" key="2">
    <source>
        <dbReference type="ARBA" id="ARBA00008540"/>
    </source>
</evidence>
<dbReference type="PANTHER" id="PTHR30588">
    <property type="entry name" value="BRANCHED-CHAIN AMINO ACID TRANSPORT SYSTEM 2 CARRIER PROTEIN"/>
    <property type="match status" value="1"/>
</dbReference>
<feature type="transmembrane region" description="Helical" evidence="9">
    <location>
        <begin position="7"/>
        <end position="28"/>
    </location>
</feature>
<keyword evidence="8 9" id="KW-0472">Membrane</keyword>
<dbReference type="PATRIC" id="fig|1111454.3.peg.720"/>
<keyword evidence="5 9" id="KW-0812">Transmembrane</keyword>
<dbReference type="PANTHER" id="PTHR30588:SF0">
    <property type="entry name" value="BRANCHED-CHAIN AMINO ACID PERMEASE BRNQ"/>
    <property type="match status" value="1"/>
</dbReference>
<dbReference type="InterPro" id="IPR004685">
    <property type="entry name" value="Brnchd-chn_aa_trnsp_Livcs"/>
</dbReference>
<protein>
    <recommendedName>
        <fullName evidence="9">Branched-chain amino acid transport system carrier protein</fullName>
    </recommendedName>
</protein>
<accession>U7UP05</accession>
<evidence type="ECO:0000256" key="4">
    <source>
        <dbReference type="ARBA" id="ARBA00022475"/>
    </source>
</evidence>
<dbReference type="AlphaFoldDB" id="U7UP05"/>
<feature type="transmembrane region" description="Helical" evidence="9">
    <location>
        <begin position="275"/>
        <end position="305"/>
    </location>
</feature>
<name>U7UP05_9FIRM</name>
<dbReference type="RefSeq" id="WP_023053193.1">
    <property type="nucleotide sequence ID" value="NZ_AWXA01000011.1"/>
</dbReference>
<evidence type="ECO:0000256" key="7">
    <source>
        <dbReference type="ARBA" id="ARBA00022989"/>
    </source>
</evidence>
<feature type="transmembrane region" description="Helical" evidence="9">
    <location>
        <begin position="317"/>
        <end position="334"/>
    </location>
</feature>
<reference evidence="10 11" key="1">
    <citation type="submission" date="2013-09" db="EMBL/GenBank/DDBJ databases">
        <authorList>
            <person name="Durkin A.S."/>
            <person name="Haft D.R."/>
            <person name="McCorrison J."/>
            <person name="Torralba M."/>
            <person name="Gillis M."/>
            <person name="Haft D.H."/>
            <person name="Methe B."/>
            <person name="Sutton G."/>
            <person name="Nelson K.E."/>
        </authorList>
    </citation>
    <scope>NUCLEOTIDE SEQUENCE [LARGE SCALE GENOMIC DNA]</scope>
    <source>
        <strain evidence="10 11">BV3C16-1</strain>
    </source>
</reference>